<evidence type="ECO:0000313" key="3">
    <source>
        <dbReference type="EMBL" id="SDL74693.1"/>
    </source>
</evidence>
<dbReference type="RefSeq" id="WP_090698446.1">
    <property type="nucleotide sequence ID" value="NZ_FNHH01000002.1"/>
</dbReference>
<accession>A0A1G9MKT9</accession>
<dbReference type="InterPro" id="IPR024163">
    <property type="entry name" value="Aerotolerance_reg_N"/>
</dbReference>
<dbReference type="STRING" id="990371.SAMN05421813_10213"/>
<dbReference type="OrthoDB" id="890881at2"/>
<reference evidence="4" key="1">
    <citation type="submission" date="2016-10" db="EMBL/GenBank/DDBJ databases">
        <authorList>
            <person name="Varghese N."/>
            <person name="Submissions S."/>
        </authorList>
    </citation>
    <scope>NUCLEOTIDE SEQUENCE [LARGE SCALE GENOMIC DNA]</scope>
    <source>
        <strain evidence="4">DSM 24536</strain>
    </source>
</reference>
<evidence type="ECO:0000313" key="4">
    <source>
        <dbReference type="Proteomes" id="UP000199226"/>
    </source>
</evidence>
<gene>
    <name evidence="3" type="ORF">SAMN05421813_10213</name>
</gene>
<dbReference type="PANTHER" id="PTHR37464">
    <property type="entry name" value="BLL2463 PROTEIN"/>
    <property type="match status" value="1"/>
</dbReference>
<dbReference type="EMBL" id="FNHH01000002">
    <property type="protein sequence ID" value="SDL74693.1"/>
    <property type="molecule type" value="Genomic_DNA"/>
</dbReference>
<evidence type="ECO:0000256" key="1">
    <source>
        <dbReference type="SAM" id="Phobius"/>
    </source>
</evidence>
<dbReference type="AlphaFoldDB" id="A0A1G9MKT9"/>
<keyword evidence="1" id="KW-1133">Transmembrane helix</keyword>
<protein>
    <submittedName>
        <fullName evidence="3">N-terminal double-transmembrane domain-containing protein</fullName>
    </submittedName>
</protein>
<feature type="domain" description="Aerotolerance regulator N-terminal" evidence="2">
    <location>
        <begin position="1"/>
        <end position="77"/>
    </location>
</feature>
<keyword evidence="4" id="KW-1185">Reference proteome</keyword>
<keyword evidence="1" id="KW-0472">Membrane</keyword>
<feature type="transmembrane region" description="Helical" evidence="1">
    <location>
        <begin position="6"/>
        <end position="25"/>
    </location>
</feature>
<proteinExistence type="predicted"/>
<dbReference type="Proteomes" id="UP000199226">
    <property type="component" value="Unassembled WGS sequence"/>
</dbReference>
<organism evidence="3 4">
    <name type="scientific">Daejeonella rubra</name>
    <dbReference type="NCBI Taxonomy" id="990371"/>
    <lineage>
        <taxon>Bacteria</taxon>
        <taxon>Pseudomonadati</taxon>
        <taxon>Bacteroidota</taxon>
        <taxon>Sphingobacteriia</taxon>
        <taxon>Sphingobacteriales</taxon>
        <taxon>Sphingobacteriaceae</taxon>
        <taxon>Daejeonella</taxon>
    </lineage>
</organism>
<evidence type="ECO:0000259" key="2">
    <source>
        <dbReference type="Pfam" id="PF07584"/>
    </source>
</evidence>
<dbReference type="Pfam" id="PF07584">
    <property type="entry name" value="BatA"/>
    <property type="match status" value="1"/>
</dbReference>
<dbReference type="NCBIfam" id="TIGR02226">
    <property type="entry name" value="two_anch"/>
    <property type="match status" value="1"/>
</dbReference>
<keyword evidence="1 3" id="KW-0812">Transmembrane</keyword>
<dbReference type="PANTHER" id="PTHR37464:SF1">
    <property type="entry name" value="BLL2463 PROTEIN"/>
    <property type="match status" value="1"/>
</dbReference>
<feature type="transmembrane region" description="Helical" evidence="1">
    <location>
        <begin position="54"/>
        <end position="79"/>
    </location>
</feature>
<sequence length="505" mass="57093">MFQLINPIWLYAIGGISIPLIIHLWNIKKGKTLKIGSISLLGESSRQSARSLKLIDLLLLFLRCLLLIILALIFAGPIWNSKINTAVNKGWLLIEKENLTETYTKFKSEIDSLNSLGYEFHYFEPGFELAKLRGALKEMTTEKGSEVLLPYWSLIKLLDDKIPQNTKAVIFTPNRLNRLGAERPVISKQLSWKTYTPSDSTATWIENAWFSESDSVKVTIASSSPVGTTYKTVTIDPADKNSSFAIDIQNGNASLKFKDICQGDSLPVIIDTATIRIAIYTDKFKSDAGYLKAAIGAIQKYTERKIKLSEFSTMNIPSGQNIIFWLSESAIPSGIIPLNSLFVYEKGKLEQVSSRLKLSPAISNTEKGDIDLYKRISYSEPGGRGFPVWEDGYGQPILDLQMKNKLSVFHFYSRFNPDWNELVWSDDFPKALISIIIPEQNVSEMHPSDKRIANQTQIKPVFINDNAQPSDKNPESQKSLKDQFWLALVVIFLLERYLTFRNNLI</sequence>
<dbReference type="InterPro" id="IPR011933">
    <property type="entry name" value="Double_TM_dom"/>
</dbReference>
<name>A0A1G9MKT9_9SPHI</name>